<reference evidence="2 3" key="1">
    <citation type="submission" date="2014-10" db="EMBL/GenBank/DDBJ databases">
        <title>Genome sequence of Novosphingobium malaysiense MUSC 273(T).</title>
        <authorList>
            <person name="Lee L.-H."/>
        </authorList>
    </citation>
    <scope>NUCLEOTIDE SEQUENCE [LARGE SCALE GENOMIC DNA]</scope>
    <source>
        <strain evidence="2 3">MUSC 273</strain>
    </source>
</reference>
<evidence type="ECO:0000313" key="2">
    <source>
        <dbReference type="EMBL" id="KHK90031.1"/>
    </source>
</evidence>
<name>A0A0B1ZG13_9SPHN</name>
<gene>
    <name evidence="2" type="ORF">LK12_19325</name>
</gene>
<evidence type="ECO:0000256" key="1">
    <source>
        <dbReference type="SAM" id="MobiDB-lite"/>
    </source>
</evidence>
<evidence type="ECO:0000313" key="3">
    <source>
        <dbReference type="Proteomes" id="UP000031057"/>
    </source>
</evidence>
<sequence length="68" mass="8160">MNHRKSQRETTQNHEAARCVAQKIQDFVWIERQQHQRRKLDNHIGDTIGRSTTAKEHRYSKQPQKLPL</sequence>
<dbReference type="Proteomes" id="UP000031057">
    <property type="component" value="Unassembled WGS sequence"/>
</dbReference>
<comment type="caution">
    <text evidence="2">The sequence shown here is derived from an EMBL/GenBank/DDBJ whole genome shotgun (WGS) entry which is preliminary data.</text>
</comment>
<accession>A0A0B1ZG13</accession>
<feature type="region of interest" description="Disordered" evidence="1">
    <location>
        <begin position="36"/>
        <end position="68"/>
    </location>
</feature>
<proteinExistence type="predicted"/>
<keyword evidence="3" id="KW-1185">Reference proteome</keyword>
<protein>
    <submittedName>
        <fullName evidence="2">Uncharacterized protein</fullName>
    </submittedName>
</protein>
<organism evidence="2 3">
    <name type="scientific">Novosphingobium malaysiense</name>
    <dbReference type="NCBI Taxonomy" id="1348853"/>
    <lineage>
        <taxon>Bacteria</taxon>
        <taxon>Pseudomonadati</taxon>
        <taxon>Pseudomonadota</taxon>
        <taxon>Alphaproteobacteria</taxon>
        <taxon>Sphingomonadales</taxon>
        <taxon>Sphingomonadaceae</taxon>
        <taxon>Novosphingobium</taxon>
    </lineage>
</organism>
<dbReference type="EMBL" id="JTDI01000006">
    <property type="protein sequence ID" value="KHK90031.1"/>
    <property type="molecule type" value="Genomic_DNA"/>
</dbReference>
<dbReference type="AlphaFoldDB" id="A0A0B1ZG13"/>